<name>A0ABV2ARS7_9EUKA</name>
<feature type="region of interest" description="Disordered" evidence="1">
    <location>
        <begin position="1"/>
        <end position="38"/>
    </location>
</feature>
<organism evidence="3 4">
    <name type="scientific">Bonamia ostreae</name>
    <dbReference type="NCBI Taxonomy" id="126728"/>
    <lineage>
        <taxon>Eukaryota</taxon>
        <taxon>Sar</taxon>
        <taxon>Rhizaria</taxon>
        <taxon>Endomyxa</taxon>
        <taxon>Ascetosporea</taxon>
        <taxon>Haplosporida</taxon>
        <taxon>Bonamia</taxon>
    </lineage>
</organism>
<dbReference type="EMBL" id="JBDODL010002701">
    <property type="protein sequence ID" value="MES1922383.1"/>
    <property type="molecule type" value="Genomic_DNA"/>
</dbReference>
<dbReference type="InterPro" id="IPR004210">
    <property type="entry name" value="BESS_motif"/>
</dbReference>
<evidence type="ECO:0000256" key="1">
    <source>
        <dbReference type="SAM" id="MobiDB-lite"/>
    </source>
</evidence>
<keyword evidence="4" id="KW-1185">Reference proteome</keyword>
<feature type="compositionally biased region" description="Basic and acidic residues" evidence="1">
    <location>
        <begin position="22"/>
        <end position="35"/>
    </location>
</feature>
<dbReference type="Proteomes" id="UP001439008">
    <property type="component" value="Unassembled WGS sequence"/>
</dbReference>
<gene>
    <name evidence="3" type="ORF">MHBO_003891</name>
</gene>
<evidence type="ECO:0000313" key="4">
    <source>
        <dbReference type="Proteomes" id="UP001439008"/>
    </source>
</evidence>
<protein>
    <recommendedName>
        <fullName evidence="2">BESS domain-containing protein</fullName>
    </recommendedName>
</protein>
<evidence type="ECO:0000313" key="3">
    <source>
        <dbReference type="EMBL" id="MES1922383.1"/>
    </source>
</evidence>
<sequence>MSRPETPEEAALETFVSSRGTSKKDSKREGKRSQDEVDQTICNYFKKASVPAKAAEKPDDVDLFLQPMVGTIRKLPARQRAEVKFKIHEVVHKAEMSCMYPPAITQPPFPQTCSSYPFGPTLDMPRQQNAMYEAVVGKPTHSASLATSSDVDSVHYSQL</sequence>
<proteinExistence type="predicted"/>
<dbReference type="Pfam" id="PF02944">
    <property type="entry name" value="BESS"/>
    <property type="match status" value="1"/>
</dbReference>
<feature type="domain" description="BESS" evidence="2">
    <location>
        <begin position="58"/>
        <end position="97"/>
    </location>
</feature>
<comment type="caution">
    <text evidence="3">The sequence shown here is derived from an EMBL/GenBank/DDBJ whole genome shotgun (WGS) entry which is preliminary data.</text>
</comment>
<reference evidence="3 4" key="1">
    <citation type="journal article" date="2024" name="BMC Biol.">
        <title>Comparative genomics of Ascetosporea gives new insight into the evolutionary basis for animal parasitism in Rhizaria.</title>
        <authorList>
            <person name="Hiltunen Thoren M."/>
            <person name="Onut-Brannstrom I."/>
            <person name="Alfjorden A."/>
            <person name="Peckova H."/>
            <person name="Swords F."/>
            <person name="Hooper C."/>
            <person name="Holzer A.S."/>
            <person name="Bass D."/>
            <person name="Burki F."/>
        </authorList>
    </citation>
    <scope>NUCLEOTIDE SEQUENCE [LARGE SCALE GENOMIC DNA]</scope>
    <source>
        <strain evidence="3">20-A016</strain>
    </source>
</reference>
<accession>A0ABV2ARS7</accession>
<dbReference type="PROSITE" id="PS51031">
    <property type="entry name" value="BESS"/>
    <property type="match status" value="1"/>
</dbReference>
<evidence type="ECO:0000259" key="2">
    <source>
        <dbReference type="PROSITE" id="PS51031"/>
    </source>
</evidence>